<dbReference type="Proteomes" id="UP000292957">
    <property type="component" value="Unassembled WGS sequence"/>
</dbReference>
<sequence length="167" mass="18597">MGHHATTWIAVSKAERDERGEDGNVPVLLLPHPARGTSYLGKILLFKGDPHAHRSPGVTNRECAAFDCAMFTINVRAPSRSDKKETYGSPWRCRMRCTRPKWASVLHPQPAIVHPGGQLSAMSQRGRDPTCLQVYPTENSHRTLTKKGKGYRSCQYAARGRPRIAPL</sequence>
<dbReference type="AlphaFoldDB" id="A0A4Q9M8I9"/>
<reference evidence="1" key="1">
    <citation type="submission" date="2019-01" db="EMBL/GenBank/DDBJ databases">
        <title>Draft genome sequences of three monokaryotic isolates of the white-rot basidiomycete fungus Dichomitus squalens.</title>
        <authorList>
            <consortium name="DOE Joint Genome Institute"/>
            <person name="Lopez S.C."/>
            <person name="Andreopoulos B."/>
            <person name="Pangilinan J."/>
            <person name="Lipzen A."/>
            <person name="Riley R."/>
            <person name="Ahrendt S."/>
            <person name="Ng V."/>
            <person name="Barry K."/>
            <person name="Daum C."/>
            <person name="Grigoriev I.V."/>
            <person name="Hilden K.S."/>
            <person name="Makela M.R."/>
            <person name="de Vries R.P."/>
        </authorList>
    </citation>
    <scope>NUCLEOTIDE SEQUENCE [LARGE SCALE GENOMIC DNA]</scope>
    <source>
        <strain evidence="1">OM18370.1</strain>
    </source>
</reference>
<protein>
    <submittedName>
        <fullName evidence="1">Uncharacterized protein</fullName>
    </submittedName>
</protein>
<evidence type="ECO:0000313" key="1">
    <source>
        <dbReference type="EMBL" id="TBU22727.1"/>
    </source>
</evidence>
<accession>A0A4Q9M8I9</accession>
<organism evidence="1">
    <name type="scientific">Dichomitus squalens</name>
    <dbReference type="NCBI Taxonomy" id="114155"/>
    <lineage>
        <taxon>Eukaryota</taxon>
        <taxon>Fungi</taxon>
        <taxon>Dikarya</taxon>
        <taxon>Basidiomycota</taxon>
        <taxon>Agaricomycotina</taxon>
        <taxon>Agaricomycetes</taxon>
        <taxon>Polyporales</taxon>
        <taxon>Polyporaceae</taxon>
        <taxon>Dichomitus</taxon>
    </lineage>
</organism>
<dbReference type="EMBL" id="ML143529">
    <property type="protein sequence ID" value="TBU22727.1"/>
    <property type="molecule type" value="Genomic_DNA"/>
</dbReference>
<proteinExistence type="predicted"/>
<name>A0A4Q9M8I9_9APHY</name>
<gene>
    <name evidence="1" type="ORF">BD311DRAFT_769862</name>
</gene>